<evidence type="ECO:0000259" key="7">
    <source>
        <dbReference type="Pfam" id="PF00551"/>
    </source>
</evidence>
<evidence type="ECO:0000256" key="2">
    <source>
        <dbReference type="ARBA" id="ARBA00022679"/>
    </source>
</evidence>
<dbReference type="InterPro" id="IPR002376">
    <property type="entry name" value="Formyl_transf_N"/>
</dbReference>
<dbReference type="NCBIfam" id="TIGR00639">
    <property type="entry name" value="PurN"/>
    <property type="match status" value="1"/>
</dbReference>
<feature type="site" description="Raises pKa of active site His" evidence="6">
    <location>
        <position position="147"/>
    </location>
</feature>
<dbReference type="OrthoDB" id="9806170at2"/>
<dbReference type="FunFam" id="3.40.50.170:FF:000007">
    <property type="entry name" value="Phosphoribosylglycinamide formyltransferase"/>
    <property type="match status" value="1"/>
</dbReference>
<evidence type="ECO:0000256" key="6">
    <source>
        <dbReference type="HAMAP-Rule" id="MF_01930"/>
    </source>
</evidence>
<name>A0A917TML7_9BACI</name>
<evidence type="ECO:0000256" key="5">
    <source>
        <dbReference type="ARBA" id="ARBA00047664"/>
    </source>
</evidence>
<dbReference type="PANTHER" id="PTHR43369:SF2">
    <property type="entry name" value="PHOSPHORIBOSYLGLYCINAMIDE FORMYLTRANSFERASE"/>
    <property type="match status" value="1"/>
</dbReference>
<protein>
    <recommendedName>
        <fullName evidence="6">Phosphoribosylglycinamide formyltransferase</fullName>
        <ecNumber evidence="6">2.1.2.2</ecNumber>
    </recommendedName>
    <alternativeName>
        <fullName evidence="6">5'-phosphoribosylglycinamide transformylase</fullName>
    </alternativeName>
    <alternativeName>
        <fullName evidence="6">GAR transformylase</fullName>
        <shortName evidence="6">GART</shortName>
    </alternativeName>
</protein>
<dbReference type="AlphaFoldDB" id="A0A917TML7"/>
<feature type="binding site" evidence="6">
    <location>
        <begin position="92"/>
        <end position="95"/>
    </location>
    <ligand>
        <name>(6R)-10-formyltetrahydrofolate</name>
        <dbReference type="ChEBI" id="CHEBI:195366"/>
    </ligand>
</feature>
<organism evidence="8 9">
    <name type="scientific">Paraliobacillus quinghaiensis</name>
    <dbReference type="NCBI Taxonomy" id="470815"/>
    <lineage>
        <taxon>Bacteria</taxon>
        <taxon>Bacillati</taxon>
        <taxon>Bacillota</taxon>
        <taxon>Bacilli</taxon>
        <taxon>Bacillales</taxon>
        <taxon>Bacillaceae</taxon>
        <taxon>Paraliobacillus</taxon>
    </lineage>
</organism>
<evidence type="ECO:0000256" key="3">
    <source>
        <dbReference type="ARBA" id="ARBA00022755"/>
    </source>
</evidence>
<reference evidence="8" key="1">
    <citation type="journal article" date="2014" name="Int. J. Syst. Evol. Microbiol.">
        <title>Complete genome sequence of Corynebacterium casei LMG S-19264T (=DSM 44701T), isolated from a smear-ripened cheese.</title>
        <authorList>
            <consortium name="US DOE Joint Genome Institute (JGI-PGF)"/>
            <person name="Walter F."/>
            <person name="Albersmeier A."/>
            <person name="Kalinowski J."/>
            <person name="Ruckert C."/>
        </authorList>
    </citation>
    <scope>NUCLEOTIDE SEQUENCE</scope>
    <source>
        <strain evidence="8">CGMCC 1.6333</strain>
    </source>
</reference>
<dbReference type="SUPFAM" id="SSF53328">
    <property type="entry name" value="Formyltransferase"/>
    <property type="match status" value="1"/>
</dbReference>
<sequence length="196" mass="21672">MRNNKIAIFASGTGSNYDAIIAAIQAGELDCEVALLVSDKPAAKVIEKAKQNQTPTFVFDPRQYPDKAAFEQEIVEQLQVNNIEWIVLAGYMRLVGPTLLHEYEGRILNIHPSLLPAFPGLDAIGQAARAGVKITGVTIHYVDEGMDTGTIIAQEALPVTNEMTEVDLQKQIQRIEHKLYPQTIQQVILHTNRKGN</sequence>
<evidence type="ECO:0000256" key="1">
    <source>
        <dbReference type="ARBA" id="ARBA00005054"/>
    </source>
</evidence>
<keyword evidence="9" id="KW-1185">Reference proteome</keyword>
<dbReference type="InterPro" id="IPR004607">
    <property type="entry name" value="GART"/>
</dbReference>
<dbReference type="EMBL" id="BMLG01000005">
    <property type="protein sequence ID" value="GGM29145.1"/>
    <property type="molecule type" value="Genomic_DNA"/>
</dbReference>
<dbReference type="GO" id="GO:0004644">
    <property type="term" value="F:phosphoribosylglycinamide formyltransferase activity"/>
    <property type="evidence" value="ECO:0007669"/>
    <property type="project" value="UniProtKB-UniRule"/>
</dbReference>
<dbReference type="HAMAP" id="MF_01930">
    <property type="entry name" value="PurN"/>
    <property type="match status" value="1"/>
</dbReference>
<accession>A0A917TML7</accession>
<comment type="function">
    <text evidence="6">Catalyzes the transfer of a formyl group from 10-formyltetrahydrofolate to 5-phospho-ribosyl-glycinamide (GAR), producing 5-phospho-ribosyl-N-formylglycinamide (FGAR) and tetrahydrofolate.</text>
</comment>
<reference evidence="8" key="2">
    <citation type="submission" date="2020-09" db="EMBL/GenBank/DDBJ databases">
        <authorList>
            <person name="Sun Q."/>
            <person name="Zhou Y."/>
        </authorList>
    </citation>
    <scope>NUCLEOTIDE SEQUENCE</scope>
    <source>
        <strain evidence="8">CGMCC 1.6333</strain>
    </source>
</reference>
<keyword evidence="3 6" id="KW-0658">Purine biosynthesis</keyword>
<evidence type="ECO:0000313" key="9">
    <source>
        <dbReference type="Proteomes" id="UP000618460"/>
    </source>
</evidence>
<dbReference type="PANTHER" id="PTHR43369">
    <property type="entry name" value="PHOSPHORIBOSYLGLYCINAMIDE FORMYLTRANSFERASE"/>
    <property type="match status" value="1"/>
</dbReference>
<feature type="binding site" evidence="6">
    <location>
        <begin position="14"/>
        <end position="16"/>
    </location>
    <ligand>
        <name>N(1)-(5-phospho-beta-D-ribosyl)glycinamide</name>
        <dbReference type="ChEBI" id="CHEBI:143788"/>
    </ligand>
</feature>
<feature type="active site" description="Proton donor" evidence="6">
    <location>
        <position position="111"/>
    </location>
</feature>
<dbReference type="GO" id="GO:0005829">
    <property type="term" value="C:cytosol"/>
    <property type="evidence" value="ECO:0007669"/>
    <property type="project" value="TreeGrafter"/>
</dbReference>
<dbReference type="PROSITE" id="PS00373">
    <property type="entry name" value="GART"/>
    <property type="match status" value="1"/>
</dbReference>
<evidence type="ECO:0000313" key="8">
    <source>
        <dbReference type="EMBL" id="GGM29145.1"/>
    </source>
</evidence>
<feature type="domain" description="Formyl transferase N-terminal" evidence="7">
    <location>
        <begin position="5"/>
        <end position="184"/>
    </location>
</feature>
<dbReference type="Proteomes" id="UP000618460">
    <property type="component" value="Unassembled WGS sequence"/>
</dbReference>
<dbReference type="RefSeq" id="WP_117153942.1">
    <property type="nucleotide sequence ID" value="NZ_BMLG01000005.1"/>
</dbReference>
<keyword evidence="2 6" id="KW-0808">Transferase</keyword>
<evidence type="ECO:0000256" key="4">
    <source>
        <dbReference type="ARBA" id="ARBA00038440"/>
    </source>
</evidence>
<feature type="binding site" evidence="6">
    <location>
        <position position="109"/>
    </location>
    <ligand>
        <name>(6R)-10-formyltetrahydrofolate</name>
        <dbReference type="ChEBI" id="CHEBI:195366"/>
    </ligand>
</feature>
<dbReference type="EC" id="2.1.2.2" evidence="6"/>
<feature type="binding site" evidence="6">
    <location>
        <position position="67"/>
    </location>
    <ligand>
        <name>(6R)-10-formyltetrahydrofolate</name>
        <dbReference type="ChEBI" id="CHEBI:195366"/>
    </ligand>
</feature>
<dbReference type="CDD" id="cd08645">
    <property type="entry name" value="FMT_core_GART"/>
    <property type="match status" value="1"/>
</dbReference>
<dbReference type="InterPro" id="IPR001555">
    <property type="entry name" value="GART_AS"/>
</dbReference>
<comment type="similarity">
    <text evidence="4 6">Belongs to the GART family.</text>
</comment>
<proteinExistence type="inferred from homology"/>
<dbReference type="InterPro" id="IPR036477">
    <property type="entry name" value="Formyl_transf_N_sf"/>
</dbReference>
<dbReference type="Pfam" id="PF00551">
    <property type="entry name" value="Formyl_trans_N"/>
    <property type="match status" value="1"/>
</dbReference>
<comment type="caution">
    <text evidence="8">The sequence shown here is derived from an EMBL/GenBank/DDBJ whole genome shotgun (WGS) entry which is preliminary data.</text>
</comment>
<dbReference type="GO" id="GO:0006189">
    <property type="term" value="P:'de novo' IMP biosynthetic process"/>
    <property type="evidence" value="ECO:0007669"/>
    <property type="project" value="UniProtKB-UniRule"/>
</dbReference>
<dbReference type="Gene3D" id="3.40.50.170">
    <property type="entry name" value="Formyl transferase, N-terminal domain"/>
    <property type="match status" value="1"/>
</dbReference>
<gene>
    <name evidence="6 8" type="primary">purN</name>
    <name evidence="8" type="ORF">GCM10011351_13960</name>
</gene>
<comment type="catalytic activity">
    <reaction evidence="5 6">
        <text>N(1)-(5-phospho-beta-D-ribosyl)glycinamide + (6R)-10-formyltetrahydrofolate = N(2)-formyl-N(1)-(5-phospho-beta-D-ribosyl)glycinamide + (6S)-5,6,7,8-tetrahydrofolate + H(+)</text>
        <dbReference type="Rhea" id="RHEA:15053"/>
        <dbReference type="ChEBI" id="CHEBI:15378"/>
        <dbReference type="ChEBI" id="CHEBI:57453"/>
        <dbReference type="ChEBI" id="CHEBI:143788"/>
        <dbReference type="ChEBI" id="CHEBI:147286"/>
        <dbReference type="ChEBI" id="CHEBI:195366"/>
        <dbReference type="EC" id="2.1.2.2"/>
    </reaction>
</comment>
<comment type="pathway">
    <text evidence="1 6">Purine metabolism; IMP biosynthesis via de novo pathway; N(2)-formyl-N(1)-(5-phospho-D-ribosyl)glycinamide from N(1)-(5-phospho-D-ribosyl)glycinamide (10-formyl THF route): step 1/1.</text>
</comment>